<gene>
    <name evidence="13" type="primary">A03p051740.1_BraROA</name>
    <name evidence="13" type="ORF">IGI04_012371</name>
</gene>
<evidence type="ECO:0000313" key="13">
    <source>
        <dbReference type="EMBL" id="KAG5406252.1"/>
    </source>
</evidence>
<evidence type="ECO:0000256" key="4">
    <source>
        <dbReference type="ARBA" id="ARBA00022679"/>
    </source>
</evidence>
<keyword evidence="8" id="KW-0443">Lipid metabolism</keyword>
<evidence type="ECO:0000256" key="7">
    <source>
        <dbReference type="ARBA" id="ARBA00022989"/>
    </source>
</evidence>
<evidence type="ECO:0000256" key="3">
    <source>
        <dbReference type="ARBA" id="ARBA00022516"/>
    </source>
</evidence>
<evidence type="ECO:0000256" key="9">
    <source>
        <dbReference type="ARBA" id="ARBA00023136"/>
    </source>
</evidence>
<evidence type="ECO:0000256" key="11">
    <source>
        <dbReference type="SAM" id="MobiDB-lite"/>
    </source>
</evidence>
<dbReference type="PANTHER" id="PTHR12317">
    <property type="entry name" value="DIACYLGLYCEROL O-ACYLTRANSFERASE"/>
    <property type="match status" value="1"/>
</dbReference>
<reference evidence="13 14" key="1">
    <citation type="submission" date="2021-03" db="EMBL/GenBank/DDBJ databases">
        <authorList>
            <person name="King G.J."/>
            <person name="Bancroft I."/>
            <person name="Baten A."/>
            <person name="Bloomfield J."/>
            <person name="Borpatragohain P."/>
            <person name="He Z."/>
            <person name="Irish N."/>
            <person name="Irwin J."/>
            <person name="Liu K."/>
            <person name="Mauleon R.P."/>
            <person name="Moore J."/>
            <person name="Morris R."/>
            <person name="Ostergaard L."/>
            <person name="Wang B."/>
            <person name="Wells R."/>
        </authorList>
    </citation>
    <scope>NUCLEOTIDE SEQUENCE [LARGE SCALE GENOMIC DNA]</scope>
    <source>
        <strain evidence="13">R-o-18</strain>
        <tissue evidence="13">Leaf</tissue>
    </source>
</reference>
<evidence type="ECO:0000256" key="1">
    <source>
        <dbReference type="ARBA" id="ARBA00004477"/>
    </source>
</evidence>
<dbReference type="EMBL" id="JADBGQ010000003">
    <property type="protein sequence ID" value="KAG5406252.1"/>
    <property type="molecule type" value="Genomic_DNA"/>
</dbReference>
<evidence type="ECO:0000256" key="5">
    <source>
        <dbReference type="ARBA" id="ARBA00022692"/>
    </source>
</evidence>
<keyword evidence="10" id="KW-0012">Acyltransferase</keyword>
<feature type="non-terminal residue" evidence="13">
    <location>
        <position position="1"/>
    </location>
</feature>
<keyword evidence="7 12" id="KW-1133">Transmembrane helix</keyword>
<protein>
    <recommendedName>
        <fullName evidence="15">Acyltransferase</fullName>
    </recommendedName>
</protein>
<dbReference type="CDD" id="cd07987">
    <property type="entry name" value="LPLAT_MGAT-like"/>
    <property type="match status" value="1"/>
</dbReference>
<feature type="region of interest" description="Disordered" evidence="11">
    <location>
        <begin position="75"/>
        <end position="96"/>
    </location>
</feature>
<keyword evidence="4" id="KW-0808">Transferase</keyword>
<dbReference type="InterPro" id="IPR007130">
    <property type="entry name" value="DAGAT"/>
</dbReference>
<dbReference type="PANTHER" id="PTHR12317:SF72">
    <property type="entry name" value="ACYLTRANSFERASE"/>
    <property type="match status" value="1"/>
</dbReference>
<dbReference type="SUPFAM" id="SSF69593">
    <property type="entry name" value="Glycerol-3-phosphate (1)-acyltransferase"/>
    <property type="match status" value="1"/>
</dbReference>
<comment type="similarity">
    <text evidence="2">Belongs to the diacylglycerol acyltransferase family.</text>
</comment>
<sequence>RLYYWVTWFKPGKTFGINRNFRFETEAGSKINPNRLKIFFPQLHNSLSQFSSSEELHTSPSCEALDSDIREMQNSEAKRRKIHNPKQQPLTPLPPIIGKKASSMNKPDRVYASTEAQLFAARGRQLRVGERVEDEKVEILDKLVVMEALMLGQPTTWTNAQRPETRVKERRSNLPPAVEWRLDGTPPPSRVRPMKKRLTTEPPSRRSKPHTGSAFPRDKSSPKMKRLKTREGRDESRLEKESRLGREKPETPINEPRNNPEGAAVASVEESGSHRKQKPAILGDRAKDRRSTYSPPSSLVCEADKPKNQPDMGKVRDFGAEDHIPSNILHAVTAISICLSAIYLNLALVLFSLFFLPPSLSLLVLGLLSLFIIIPIDDRSKYGLKLARYICKHAASYFPVTLHVEDYEAFKPDRSYGLLQSSFYTPKVANFLRWVLTFEPETAVFGYEPHSVWPIGAVALVDLTGFMPLPNIKLLASNAIFYTPFLRHMWAWLGLASASRKSFSSLLESGYSCILVPGGVQETFHLKHDVENVFLSSRRGFVRIAMEQGAPLVPVFCFGQSRAYKWWKPDCDLYFKLARAIRFTPICFWGVLGSPIPYRHPIHVVVGKPIQVTKSLQPTDEEIDELHGQFVEALKDLFERHKAGAGYSDLQLNIL</sequence>
<evidence type="ECO:0000256" key="8">
    <source>
        <dbReference type="ARBA" id="ARBA00023098"/>
    </source>
</evidence>
<feature type="region of interest" description="Disordered" evidence="11">
    <location>
        <begin position="156"/>
        <end position="309"/>
    </location>
</feature>
<evidence type="ECO:0008006" key="15">
    <source>
        <dbReference type="Google" id="ProtNLM"/>
    </source>
</evidence>
<feature type="compositionally biased region" description="Basic and acidic residues" evidence="11">
    <location>
        <begin position="229"/>
        <end position="250"/>
    </location>
</feature>
<keyword evidence="14" id="KW-1185">Reference proteome</keyword>
<keyword evidence="3" id="KW-0444">Lipid biosynthesis</keyword>
<keyword evidence="5 12" id="KW-0812">Transmembrane</keyword>
<comment type="subcellular location">
    <subcellularLocation>
        <location evidence="1">Endoplasmic reticulum membrane</location>
        <topology evidence="1">Multi-pass membrane protein</topology>
    </subcellularLocation>
</comment>
<dbReference type="Pfam" id="PF03982">
    <property type="entry name" value="DAGAT"/>
    <property type="match status" value="2"/>
</dbReference>
<evidence type="ECO:0000256" key="12">
    <source>
        <dbReference type="SAM" id="Phobius"/>
    </source>
</evidence>
<dbReference type="Proteomes" id="UP000823674">
    <property type="component" value="Chromosome A03"/>
</dbReference>
<proteinExistence type="inferred from homology"/>
<evidence type="ECO:0000313" key="14">
    <source>
        <dbReference type="Proteomes" id="UP000823674"/>
    </source>
</evidence>
<evidence type="ECO:0000256" key="2">
    <source>
        <dbReference type="ARBA" id="ARBA00005420"/>
    </source>
</evidence>
<feature type="transmembrane region" description="Helical" evidence="12">
    <location>
        <begin position="360"/>
        <end position="376"/>
    </location>
</feature>
<keyword evidence="6" id="KW-0256">Endoplasmic reticulum</keyword>
<accession>A0ABQ7N5S5</accession>
<evidence type="ECO:0000256" key="6">
    <source>
        <dbReference type="ARBA" id="ARBA00022824"/>
    </source>
</evidence>
<name>A0ABQ7N5S5_BRACM</name>
<organism evidence="13 14">
    <name type="scientific">Brassica rapa subsp. trilocularis</name>
    <dbReference type="NCBI Taxonomy" id="1813537"/>
    <lineage>
        <taxon>Eukaryota</taxon>
        <taxon>Viridiplantae</taxon>
        <taxon>Streptophyta</taxon>
        <taxon>Embryophyta</taxon>
        <taxon>Tracheophyta</taxon>
        <taxon>Spermatophyta</taxon>
        <taxon>Magnoliopsida</taxon>
        <taxon>eudicotyledons</taxon>
        <taxon>Gunneridae</taxon>
        <taxon>Pentapetalae</taxon>
        <taxon>rosids</taxon>
        <taxon>malvids</taxon>
        <taxon>Brassicales</taxon>
        <taxon>Brassicaceae</taxon>
        <taxon>Brassiceae</taxon>
        <taxon>Brassica</taxon>
    </lineage>
</organism>
<feature type="compositionally biased region" description="Basic and acidic residues" evidence="11">
    <location>
        <begin position="163"/>
        <end position="172"/>
    </location>
</feature>
<evidence type="ECO:0000256" key="10">
    <source>
        <dbReference type="ARBA" id="ARBA00023315"/>
    </source>
</evidence>
<comment type="caution">
    <text evidence="13">The sequence shown here is derived from an EMBL/GenBank/DDBJ whole genome shotgun (WGS) entry which is preliminary data.</text>
</comment>
<feature type="transmembrane region" description="Helical" evidence="12">
    <location>
        <begin position="328"/>
        <end position="354"/>
    </location>
</feature>
<keyword evidence="9 12" id="KW-0472">Membrane</keyword>